<reference evidence="1 2" key="1">
    <citation type="submission" date="2024-04" db="EMBL/GenBank/DDBJ databases">
        <authorList>
            <person name="Fracassetti M."/>
        </authorList>
    </citation>
    <scope>NUCLEOTIDE SEQUENCE [LARGE SCALE GENOMIC DNA]</scope>
</reference>
<dbReference type="Proteomes" id="UP001497516">
    <property type="component" value="Chromosome 6"/>
</dbReference>
<organism evidence="1 2">
    <name type="scientific">Linum trigynum</name>
    <dbReference type="NCBI Taxonomy" id="586398"/>
    <lineage>
        <taxon>Eukaryota</taxon>
        <taxon>Viridiplantae</taxon>
        <taxon>Streptophyta</taxon>
        <taxon>Embryophyta</taxon>
        <taxon>Tracheophyta</taxon>
        <taxon>Spermatophyta</taxon>
        <taxon>Magnoliopsida</taxon>
        <taxon>eudicotyledons</taxon>
        <taxon>Gunneridae</taxon>
        <taxon>Pentapetalae</taxon>
        <taxon>rosids</taxon>
        <taxon>fabids</taxon>
        <taxon>Malpighiales</taxon>
        <taxon>Linaceae</taxon>
        <taxon>Linum</taxon>
    </lineage>
</organism>
<gene>
    <name evidence="1" type="ORF">LTRI10_LOCUS32980</name>
</gene>
<dbReference type="AlphaFoldDB" id="A0AAV2F2V0"/>
<keyword evidence="2" id="KW-1185">Reference proteome</keyword>
<sequence length="80" mass="9553">MSNHSSLWKAIMKAMPLMKSVTCWSIKNGRTTTFWNHPWLDHDIILIDHIMQTADLQQEDSSVAEWTDDNEEWNWQKLHE</sequence>
<evidence type="ECO:0000313" key="1">
    <source>
        <dbReference type="EMBL" id="CAL1392323.1"/>
    </source>
</evidence>
<accession>A0AAV2F2V0</accession>
<dbReference type="EMBL" id="OZ034819">
    <property type="protein sequence ID" value="CAL1392323.1"/>
    <property type="molecule type" value="Genomic_DNA"/>
</dbReference>
<evidence type="ECO:0000313" key="2">
    <source>
        <dbReference type="Proteomes" id="UP001497516"/>
    </source>
</evidence>
<name>A0AAV2F2V0_9ROSI</name>
<protein>
    <submittedName>
        <fullName evidence="1">Uncharacterized protein</fullName>
    </submittedName>
</protein>
<proteinExistence type="predicted"/>